<feature type="region of interest" description="Disordered" evidence="4">
    <location>
        <begin position="868"/>
        <end position="915"/>
    </location>
</feature>
<keyword evidence="1" id="KW-0677">Repeat</keyword>
<dbReference type="PROSITE" id="PS50088">
    <property type="entry name" value="ANK_REPEAT"/>
    <property type="match status" value="1"/>
</dbReference>
<dbReference type="InterPro" id="IPR036770">
    <property type="entry name" value="Ankyrin_rpt-contain_sf"/>
</dbReference>
<feature type="transmembrane region" description="Helical" evidence="5">
    <location>
        <begin position="429"/>
        <end position="450"/>
    </location>
</feature>
<name>A0A1Q9CG75_SYMMI</name>
<accession>A0A1Q9CG75</accession>
<feature type="transmembrane region" description="Helical" evidence="5">
    <location>
        <begin position="470"/>
        <end position="490"/>
    </location>
</feature>
<evidence type="ECO:0000256" key="2">
    <source>
        <dbReference type="ARBA" id="ARBA00023043"/>
    </source>
</evidence>
<dbReference type="AlphaFoldDB" id="A0A1Q9CG75"/>
<evidence type="ECO:0000313" key="7">
    <source>
        <dbReference type="Proteomes" id="UP000186817"/>
    </source>
</evidence>
<dbReference type="InterPro" id="IPR002110">
    <property type="entry name" value="Ankyrin_rpt"/>
</dbReference>
<reference evidence="6 7" key="1">
    <citation type="submission" date="2016-02" db="EMBL/GenBank/DDBJ databases">
        <title>Genome analysis of coral dinoflagellate symbionts highlights evolutionary adaptations to a symbiotic lifestyle.</title>
        <authorList>
            <person name="Aranda M."/>
            <person name="Li Y."/>
            <person name="Liew Y.J."/>
            <person name="Baumgarten S."/>
            <person name="Simakov O."/>
            <person name="Wilson M."/>
            <person name="Piel J."/>
            <person name="Ashoor H."/>
            <person name="Bougouffa S."/>
            <person name="Bajic V.B."/>
            <person name="Ryu T."/>
            <person name="Ravasi T."/>
            <person name="Bayer T."/>
            <person name="Micklem G."/>
            <person name="Kim H."/>
            <person name="Bhak J."/>
            <person name="Lajeunesse T.C."/>
            <person name="Voolstra C.R."/>
        </authorList>
    </citation>
    <scope>NUCLEOTIDE SEQUENCE [LARGE SCALE GENOMIC DNA]</scope>
    <source>
        <strain evidence="6 7">CCMP2467</strain>
    </source>
</reference>
<dbReference type="Pfam" id="PF12796">
    <property type="entry name" value="Ank_2"/>
    <property type="match status" value="1"/>
</dbReference>
<keyword evidence="5" id="KW-1133">Transmembrane helix</keyword>
<sequence length="1049" mass="117289">MTDHKEKSGRWKDVLEGFRPDPKEKLLVAVAAKKEEEIATLLGSMAPSAEALVLAARREESESLGVVKLLLAKRASANAPDRFGWTPLVVAAARGHLEIVCHLLECQATPDPKTGPGKKRVVTALHAAASFAKFDGLPSRDLQAKEEAAKEASEASDFLEVASTLLQKQADPNVCLEWEGHEPTCLLAAASSKAQDSYVLDMIHLLLMERADPEAAGDGHTVLSVAAEADAEGRRAEYLLDRLLRGEGREYTDLVQNLLQEVQPAKGYIRQQRLRESVRTILGRENSKQVKQKVSLLSRKSTKSTGKDVQPKASNDWDLELQNLQYAPKVQVSLRTLPIQAPLACRPGVLRALAETANDETLASDTVEAITAAAWLQLRAVTAIDVCLDAMAVACLCSVTISCRTGGDGRAQLPFFFLILIQVKEATEWIVHFFYVFGGFFANLVSHNFLMTTVESEDWEDSISAQGAEVLETFADLLFLVVGWLAIASQMHLCSENKMDKVWMPWFCSMYWLRFVYSLRGERWLGIYLLPILSAVRDTWAFFFVTFLCVGGATHAYVILGPRGEDPLPIYSALTHTVRLAIFGDFDLFEYQGQDTNYALNTETNEWEPKDPSPRDLGADWFWSYSYLQLFFFITGMGITVLLMNLLIGILSTNYDTHQGRAQILFVQARARMLLEQQRRPWSMAFAWLRRGFKNPATYSAARIKTGELEGDFGELPEQYRYPANVGIVALYPLQQVMTRDIFRHFLAGAVYGPVLQHPHLAFVILILSPLLLVLSLLVWLTFGLLCLVFRWQGVRYAINLTVFGIFDTQFASECHILALIRKEDGKTDQKERFEKLEVYLKELCRGHQVSDGKLDKMLALLDDGWQGTQGKKKATKPRKQAEAPQSTGGLSNIPKEELPLPPPSKETEAPAKPCAEVLRTGPVAGTKSLEELIAWNAELTQQYCQLMADVSTYIRQIQASRPGLLENLPFQPIWMDPVPVHEPTAENLRKSISDLSVWVARGRAQVDWLRRNSMPWGNLPLCVEPPSPSTASPLKSLMGRTWYCWALT</sequence>
<dbReference type="InterPro" id="IPR051165">
    <property type="entry name" value="Multifunctional_ANK_Repeat"/>
</dbReference>
<organism evidence="6 7">
    <name type="scientific">Symbiodinium microadriaticum</name>
    <name type="common">Dinoflagellate</name>
    <name type="synonym">Zooxanthella microadriatica</name>
    <dbReference type="NCBI Taxonomy" id="2951"/>
    <lineage>
        <taxon>Eukaryota</taxon>
        <taxon>Sar</taxon>
        <taxon>Alveolata</taxon>
        <taxon>Dinophyceae</taxon>
        <taxon>Suessiales</taxon>
        <taxon>Symbiodiniaceae</taxon>
        <taxon>Symbiodinium</taxon>
    </lineage>
</organism>
<keyword evidence="7" id="KW-1185">Reference proteome</keyword>
<comment type="caution">
    <text evidence="6">The sequence shown here is derived from an EMBL/GenBank/DDBJ whole genome shotgun (WGS) entry which is preliminary data.</text>
</comment>
<feature type="transmembrane region" description="Helical" evidence="5">
    <location>
        <begin position="761"/>
        <end position="790"/>
    </location>
</feature>
<evidence type="ECO:0000256" key="3">
    <source>
        <dbReference type="PROSITE-ProRule" id="PRU00023"/>
    </source>
</evidence>
<proteinExistence type="predicted"/>
<dbReference type="PANTHER" id="PTHR24123">
    <property type="entry name" value="ANKYRIN REPEAT-CONTAINING"/>
    <property type="match status" value="1"/>
</dbReference>
<gene>
    <name evidence="6" type="ORF">AK812_SmicGene37462</name>
</gene>
<feature type="transmembrane region" description="Helical" evidence="5">
    <location>
        <begin position="630"/>
        <end position="651"/>
    </location>
</feature>
<evidence type="ECO:0000256" key="5">
    <source>
        <dbReference type="SAM" id="Phobius"/>
    </source>
</evidence>
<evidence type="ECO:0000256" key="1">
    <source>
        <dbReference type="ARBA" id="ARBA00022737"/>
    </source>
</evidence>
<dbReference type="Gene3D" id="1.25.40.20">
    <property type="entry name" value="Ankyrin repeat-containing domain"/>
    <property type="match status" value="1"/>
</dbReference>
<feature type="region of interest" description="Disordered" evidence="4">
    <location>
        <begin position="293"/>
        <end position="312"/>
    </location>
</feature>
<dbReference type="SMART" id="SM00248">
    <property type="entry name" value="ANK"/>
    <property type="match status" value="4"/>
</dbReference>
<dbReference type="OrthoDB" id="422909at2759"/>
<dbReference type="PANTHER" id="PTHR24123:SF33">
    <property type="entry name" value="PROTEIN HOS4"/>
    <property type="match status" value="1"/>
</dbReference>
<evidence type="ECO:0000256" key="4">
    <source>
        <dbReference type="SAM" id="MobiDB-lite"/>
    </source>
</evidence>
<protein>
    <submittedName>
        <fullName evidence="6">Uncharacterized protein</fullName>
    </submittedName>
</protein>
<keyword evidence="5" id="KW-0812">Transmembrane</keyword>
<dbReference type="EMBL" id="LSRX01001237">
    <property type="protein sequence ID" value="OLP81935.1"/>
    <property type="molecule type" value="Genomic_DNA"/>
</dbReference>
<dbReference type="Proteomes" id="UP000186817">
    <property type="component" value="Unassembled WGS sequence"/>
</dbReference>
<dbReference type="SUPFAM" id="SSF48403">
    <property type="entry name" value="Ankyrin repeat"/>
    <property type="match status" value="1"/>
</dbReference>
<feature type="transmembrane region" description="Helical" evidence="5">
    <location>
        <begin position="502"/>
        <end position="520"/>
    </location>
</feature>
<keyword evidence="2 3" id="KW-0040">ANK repeat</keyword>
<feature type="repeat" description="ANK" evidence="3">
    <location>
        <begin position="83"/>
        <end position="115"/>
    </location>
</feature>
<evidence type="ECO:0000313" key="6">
    <source>
        <dbReference type="EMBL" id="OLP81935.1"/>
    </source>
</evidence>
<keyword evidence="5" id="KW-0472">Membrane</keyword>
<feature type="transmembrane region" description="Helical" evidence="5">
    <location>
        <begin position="540"/>
        <end position="560"/>
    </location>
</feature>